<reference evidence="7" key="1">
    <citation type="journal article" date="2020" name="Fungal Divers.">
        <title>Resolving the Mortierellaceae phylogeny through synthesis of multi-gene phylogenetics and phylogenomics.</title>
        <authorList>
            <person name="Vandepol N."/>
            <person name="Liber J."/>
            <person name="Desiro A."/>
            <person name="Na H."/>
            <person name="Kennedy M."/>
            <person name="Barry K."/>
            <person name="Grigoriev I.V."/>
            <person name="Miller A.N."/>
            <person name="O'Donnell K."/>
            <person name="Stajich J.E."/>
            <person name="Bonito G."/>
        </authorList>
    </citation>
    <scope>NUCLEOTIDE SEQUENCE</scope>
    <source>
        <strain evidence="7">BC1065</strain>
    </source>
</reference>
<feature type="compositionally biased region" description="Low complexity" evidence="5">
    <location>
        <begin position="362"/>
        <end position="380"/>
    </location>
</feature>
<keyword evidence="1" id="KW-0723">Serine/threonine-protein kinase</keyword>
<dbReference type="InterPro" id="IPR017441">
    <property type="entry name" value="Protein_kinase_ATP_BS"/>
</dbReference>
<name>A0A9P6QCU3_9FUNG</name>
<comment type="caution">
    <text evidence="7">The sequence shown here is derived from an EMBL/GenBank/DDBJ whole genome shotgun (WGS) entry which is preliminary data.</text>
</comment>
<accession>A0A9P6QCU3</accession>
<protein>
    <submittedName>
        <fullName evidence="7">Copper transport protein ctr1</fullName>
    </submittedName>
</protein>
<dbReference type="PROSITE" id="PS50011">
    <property type="entry name" value="PROTEIN_KINASE_DOM"/>
    <property type="match status" value="2"/>
</dbReference>
<feature type="compositionally biased region" description="Polar residues" evidence="5">
    <location>
        <begin position="342"/>
        <end position="361"/>
    </location>
</feature>
<dbReference type="InterPro" id="IPR008271">
    <property type="entry name" value="Ser/Thr_kinase_AS"/>
</dbReference>
<sequence length="724" mass="80141">MSLILGKVVGQGGYGTVHFGRWQGQACAVKQVLLSESEYQHVAIQREIQLLQQLRHRHIIQFYKSFHHEGQLVIIMDFAEGGSLRHVIEETNNYNSTGSGNKTISEDDLNYTGGSRWAMRLQGWEDRTRIYQEIARGLAYMHSENILHRDLKSANVLMTRHLEVRLCDFGLATVKTTSASKSFADDTAVGGGLKGTLRWMAPEVLDLRPAYSTKSDIYALGMVMWEMAANCTTPFKDQPNQHVVMASVVNGKREMVPDHTPADYRRWIERCWEQDPAFRPDAKEMVGHVSEPEADFADLEYHGSTVDVTSGMISRLSITQPPAFDDELLLPTTKVASPPPSSTLAGDTIQQPTILSIPSDFSNESSKSWGSLSNNSPSTSWAAPTLPEQSSRLPASPPFIPKRPTATKDQDPGGRKGGRDESKIDKGQRTDPKLVLGSRIGSGIFGEVFKGKWARQICAIKKFRRTYAQDREASILHEIGIMERLRHRHIIQFYGTSHHKGSMVIIYELAEGGSLQDALRSPIFFPDTAGAAASQAGAGGGGTTGVAVGDWSTKERLAQEIALGLAYIHDQGVIHRNLRSRNVMLTKDGRAKLTSFALALEIPPTAVKEGGYGYALPHEKGVAGSPRWMAPELLTGGAPIRYSFKSDMYSFGMVLWELSANSCFPFAHLHDEESVFAHVRVGGREHIPDHTPQAFCKWIERCFDSDPTNRPTVEDILDEANELL</sequence>
<feature type="region of interest" description="Disordered" evidence="5">
    <location>
        <begin position="332"/>
        <end position="434"/>
    </location>
</feature>
<feature type="binding site" evidence="4">
    <location>
        <position position="462"/>
    </location>
    <ligand>
        <name>ATP</name>
        <dbReference type="ChEBI" id="CHEBI:30616"/>
    </ligand>
</feature>
<evidence type="ECO:0000256" key="2">
    <source>
        <dbReference type="ARBA" id="ARBA00022741"/>
    </source>
</evidence>
<keyword evidence="1" id="KW-0808">Transferase</keyword>
<feature type="domain" description="Protein kinase" evidence="6">
    <location>
        <begin position="434"/>
        <end position="724"/>
    </location>
</feature>
<dbReference type="AlphaFoldDB" id="A0A9P6QCU3"/>
<keyword evidence="2 4" id="KW-0547">Nucleotide-binding</keyword>
<dbReference type="PRINTS" id="PR00109">
    <property type="entry name" value="TYRKINASE"/>
</dbReference>
<dbReference type="SMART" id="SM00220">
    <property type="entry name" value="S_TKc"/>
    <property type="match status" value="2"/>
</dbReference>
<dbReference type="GO" id="GO:0005524">
    <property type="term" value="F:ATP binding"/>
    <property type="evidence" value="ECO:0007669"/>
    <property type="project" value="UniProtKB-UniRule"/>
</dbReference>
<dbReference type="Gene3D" id="1.10.510.10">
    <property type="entry name" value="Transferase(Phosphotransferase) domain 1"/>
    <property type="match status" value="2"/>
</dbReference>
<dbReference type="OrthoDB" id="346907at2759"/>
<keyword evidence="1" id="KW-0418">Kinase</keyword>
<dbReference type="InterPro" id="IPR051681">
    <property type="entry name" value="Ser/Thr_Kinases-Pseudokinases"/>
</dbReference>
<dbReference type="Pfam" id="PF07714">
    <property type="entry name" value="PK_Tyr_Ser-Thr"/>
    <property type="match status" value="2"/>
</dbReference>
<dbReference type="PANTHER" id="PTHR44329">
    <property type="entry name" value="SERINE/THREONINE-PROTEIN KINASE TNNI3K-RELATED"/>
    <property type="match status" value="1"/>
</dbReference>
<dbReference type="SUPFAM" id="SSF56112">
    <property type="entry name" value="Protein kinase-like (PK-like)"/>
    <property type="match status" value="2"/>
</dbReference>
<evidence type="ECO:0000256" key="1">
    <source>
        <dbReference type="ARBA" id="ARBA00022527"/>
    </source>
</evidence>
<evidence type="ECO:0000313" key="7">
    <source>
        <dbReference type="EMBL" id="KAG0263435.1"/>
    </source>
</evidence>
<evidence type="ECO:0000256" key="3">
    <source>
        <dbReference type="ARBA" id="ARBA00022840"/>
    </source>
</evidence>
<proteinExistence type="predicted"/>
<gene>
    <name evidence="7" type="primary">CTR1_2</name>
    <name evidence="7" type="ORF">DFQ27_001764</name>
</gene>
<dbReference type="PROSITE" id="PS00107">
    <property type="entry name" value="PROTEIN_KINASE_ATP"/>
    <property type="match status" value="2"/>
</dbReference>
<keyword evidence="3 4" id="KW-0067">ATP-binding</keyword>
<dbReference type="InterPro" id="IPR011009">
    <property type="entry name" value="Kinase-like_dom_sf"/>
</dbReference>
<evidence type="ECO:0000256" key="5">
    <source>
        <dbReference type="SAM" id="MobiDB-lite"/>
    </source>
</evidence>
<evidence type="ECO:0000256" key="4">
    <source>
        <dbReference type="PROSITE-ProRule" id="PRU10141"/>
    </source>
</evidence>
<dbReference type="EMBL" id="JAAAJB010000161">
    <property type="protein sequence ID" value="KAG0263435.1"/>
    <property type="molecule type" value="Genomic_DNA"/>
</dbReference>
<dbReference type="InterPro" id="IPR001245">
    <property type="entry name" value="Ser-Thr/Tyr_kinase_cat_dom"/>
</dbReference>
<dbReference type="GO" id="GO:0004674">
    <property type="term" value="F:protein serine/threonine kinase activity"/>
    <property type="evidence" value="ECO:0007669"/>
    <property type="project" value="UniProtKB-KW"/>
</dbReference>
<feature type="domain" description="Protein kinase" evidence="6">
    <location>
        <begin position="3"/>
        <end position="291"/>
    </location>
</feature>
<keyword evidence="8" id="KW-1185">Reference proteome</keyword>
<feature type="compositionally biased region" description="Basic and acidic residues" evidence="5">
    <location>
        <begin position="406"/>
        <end position="432"/>
    </location>
</feature>
<dbReference type="PROSITE" id="PS00108">
    <property type="entry name" value="PROTEIN_KINASE_ST"/>
    <property type="match status" value="1"/>
</dbReference>
<dbReference type="Proteomes" id="UP000807716">
    <property type="component" value="Unassembled WGS sequence"/>
</dbReference>
<evidence type="ECO:0000259" key="6">
    <source>
        <dbReference type="PROSITE" id="PS50011"/>
    </source>
</evidence>
<organism evidence="7 8">
    <name type="scientific">Actinomortierella ambigua</name>
    <dbReference type="NCBI Taxonomy" id="1343610"/>
    <lineage>
        <taxon>Eukaryota</taxon>
        <taxon>Fungi</taxon>
        <taxon>Fungi incertae sedis</taxon>
        <taxon>Mucoromycota</taxon>
        <taxon>Mortierellomycotina</taxon>
        <taxon>Mortierellomycetes</taxon>
        <taxon>Mortierellales</taxon>
        <taxon>Mortierellaceae</taxon>
        <taxon>Actinomortierella</taxon>
    </lineage>
</organism>
<evidence type="ECO:0000313" key="8">
    <source>
        <dbReference type="Proteomes" id="UP000807716"/>
    </source>
</evidence>
<feature type="binding site" evidence="4">
    <location>
        <position position="30"/>
    </location>
    <ligand>
        <name>ATP</name>
        <dbReference type="ChEBI" id="CHEBI:30616"/>
    </ligand>
</feature>
<dbReference type="InterPro" id="IPR000719">
    <property type="entry name" value="Prot_kinase_dom"/>
</dbReference>